<evidence type="ECO:0000259" key="2">
    <source>
        <dbReference type="Pfam" id="PF01321"/>
    </source>
</evidence>
<dbReference type="InterPro" id="IPR000587">
    <property type="entry name" value="Creatinase_N"/>
</dbReference>
<dbReference type="EMBL" id="BLLL01000007">
    <property type="protein sequence ID" value="GFH62930.1"/>
    <property type="molecule type" value="Genomic_DNA"/>
</dbReference>
<comment type="caution">
    <text evidence="3">The sequence shown here is derived from an EMBL/GenBank/DDBJ whole genome shotgun (WGS) entry which is preliminary data.</text>
</comment>
<dbReference type="Pfam" id="PF01321">
    <property type="entry name" value="Creatinase_N"/>
    <property type="match status" value="1"/>
</dbReference>
<dbReference type="Gene3D" id="3.90.230.10">
    <property type="entry name" value="Creatinase/methionine aminopeptidase superfamily"/>
    <property type="match status" value="1"/>
</dbReference>
<accession>A0A6L2R5U6</accession>
<dbReference type="PANTHER" id="PTHR46112">
    <property type="entry name" value="AMINOPEPTIDASE"/>
    <property type="match status" value="1"/>
</dbReference>
<reference evidence="3 4" key="1">
    <citation type="journal article" date="2020" name="ISME J.">
        <title>Parallel Reductive Genome Evolution in Desulfovibrio Ectosymbionts Independently Acquired by Trichonympha Protists in the Termite Gut.</title>
        <authorList>
            <person name="Takeuchi M."/>
            <person name="Kuwahara H."/>
            <person name="Murakami T."/>
            <person name="Takahashi K."/>
            <person name="Kajitani R."/>
            <person name="Toyoda A."/>
            <person name="Itoh T."/>
            <person name="Ohkuma M."/>
            <person name="Hongoh Y."/>
        </authorList>
    </citation>
    <scope>NUCLEOTIDE SEQUENCE [LARGE SCALE GENOMIC DNA]</scope>
    <source>
        <strain evidence="3">ZnDsv-02</strain>
    </source>
</reference>
<feature type="domain" description="Creatinase N-terminal" evidence="2">
    <location>
        <begin position="8"/>
        <end position="140"/>
    </location>
</feature>
<sequence length="360" mass="39528">MPDIFAARRENVRRLLRERRLDALLVSQPANRYYLSGFELHDPQINESAGRLVITADGRDWLATDRRYADAAARLWEPECIFCYSSRTAKDIAALLRRCGLRIGVEAECVSLAFARELAKEGAGLFIEAADAFVEDLRVCKDAAEIAALEQSFALNHKMFAWVEAECVQGRAESDLAWGVERYFRENGASELAFAVIAAVGKNAALPHAVPGTDTITTNCPVLVDAGCRVGHYCSDQTRTYWVGKRSGSDFARFERAFSLVCEAQKAALNMLRPGVTGREAYAAAMSVFEKAGEAKAFTHGLGHGVGLETHEAPVLCAKSEQKLAPGMVVTVEPGLYYPQWGGVRWEHAVLVVEDGIRIL</sequence>
<dbReference type="InterPro" id="IPR036005">
    <property type="entry name" value="Creatinase/aminopeptidase-like"/>
</dbReference>
<dbReference type="SUPFAM" id="SSF53092">
    <property type="entry name" value="Creatinase/prolidase N-terminal domain"/>
    <property type="match status" value="1"/>
</dbReference>
<evidence type="ECO:0000259" key="1">
    <source>
        <dbReference type="Pfam" id="PF00557"/>
    </source>
</evidence>
<dbReference type="PANTHER" id="PTHR46112:SF3">
    <property type="entry name" value="AMINOPEPTIDASE YPDF"/>
    <property type="match status" value="1"/>
</dbReference>
<dbReference type="InterPro" id="IPR029149">
    <property type="entry name" value="Creatin/AminoP/Spt16_N"/>
</dbReference>
<evidence type="ECO:0000313" key="4">
    <source>
        <dbReference type="Proteomes" id="UP000505077"/>
    </source>
</evidence>
<gene>
    <name evidence="3" type="primary">pepQ</name>
    <name evidence="3" type="ORF">ZNDK_0701</name>
</gene>
<name>A0A6L2R5U6_9BACT</name>
<dbReference type="Proteomes" id="UP000505077">
    <property type="component" value="Unassembled WGS sequence"/>
</dbReference>
<dbReference type="Gene3D" id="3.40.350.10">
    <property type="entry name" value="Creatinase/prolidase N-terminal domain"/>
    <property type="match status" value="1"/>
</dbReference>
<dbReference type="Pfam" id="PF00557">
    <property type="entry name" value="Peptidase_M24"/>
    <property type="match status" value="1"/>
</dbReference>
<dbReference type="InterPro" id="IPR050659">
    <property type="entry name" value="Peptidase_M24B"/>
</dbReference>
<organism evidence="3 4">
    <name type="scientific">Candidatus Desulfovibrio kirbyi</name>
    <dbReference type="NCBI Taxonomy" id="2696086"/>
    <lineage>
        <taxon>Bacteria</taxon>
        <taxon>Pseudomonadati</taxon>
        <taxon>Thermodesulfobacteriota</taxon>
        <taxon>Desulfovibrionia</taxon>
        <taxon>Desulfovibrionales</taxon>
        <taxon>Desulfovibrionaceae</taxon>
        <taxon>Desulfovibrio</taxon>
    </lineage>
</organism>
<proteinExistence type="predicted"/>
<evidence type="ECO:0000313" key="3">
    <source>
        <dbReference type="EMBL" id="GFH62930.1"/>
    </source>
</evidence>
<dbReference type="AlphaFoldDB" id="A0A6L2R5U6"/>
<dbReference type="SUPFAM" id="SSF55920">
    <property type="entry name" value="Creatinase/aminopeptidase"/>
    <property type="match status" value="1"/>
</dbReference>
<dbReference type="InterPro" id="IPR000994">
    <property type="entry name" value="Pept_M24"/>
</dbReference>
<feature type="domain" description="Peptidase M24" evidence="1">
    <location>
        <begin position="149"/>
        <end position="354"/>
    </location>
</feature>
<protein>
    <submittedName>
        <fullName evidence="3">Xaa-Pro dipeptidase</fullName>
    </submittedName>
</protein>